<sequence>MKQEPIENVIIIHPHVLQKFLKYGKDYANLLALYSFYLYHAQLQKTNQPLVTDEFTRKGMNWASDRVKRIKKILKDMKLIEVVQKRQYYYVHLFFIYTKKKIGEILGKSKETEASAPNKPKPVKKEEKTEVKSPTLLTQWTEYCDKNKIRYTKSNIKSWEDKLINRLTIDQQEAIYNATNKKWKNFYIVPIKESKYHKFLGKSLMMDRDCDCLIDIAYRDKKYIYQFKNIKVTTAEPPSKIFARCGYSKEEVKTAPIVSVVQDKIIGLIKRF</sequence>
<dbReference type="AlphaFoldDB" id="A0A1W1CT72"/>
<gene>
    <name evidence="1" type="ORF">MNB_SV-14-543</name>
</gene>
<reference evidence="1" key="1">
    <citation type="submission" date="2016-10" db="EMBL/GenBank/DDBJ databases">
        <authorList>
            <person name="de Groot N.N."/>
        </authorList>
    </citation>
    <scope>NUCLEOTIDE SEQUENCE</scope>
</reference>
<dbReference type="EMBL" id="FPHN01000264">
    <property type="protein sequence ID" value="SFV69080.1"/>
    <property type="molecule type" value="Genomic_DNA"/>
</dbReference>
<accession>A0A1W1CT72</accession>
<name>A0A1W1CT72_9ZZZZ</name>
<organism evidence="1">
    <name type="scientific">hydrothermal vent metagenome</name>
    <dbReference type="NCBI Taxonomy" id="652676"/>
    <lineage>
        <taxon>unclassified sequences</taxon>
        <taxon>metagenomes</taxon>
        <taxon>ecological metagenomes</taxon>
    </lineage>
</organism>
<protein>
    <submittedName>
        <fullName evidence="1">Uncharacterized protein</fullName>
    </submittedName>
</protein>
<proteinExistence type="predicted"/>
<evidence type="ECO:0000313" key="1">
    <source>
        <dbReference type="EMBL" id="SFV69080.1"/>
    </source>
</evidence>